<dbReference type="Gene3D" id="2.10.80.10">
    <property type="entry name" value="Lipase, subunit A"/>
    <property type="match status" value="1"/>
</dbReference>
<evidence type="ECO:0000313" key="9">
    <source>
        <dbReference type="Proteomes" id="UP001152795"/>
    </source>
</evidence>
<dbReference type="GO" id="GO:0090090">
    <property type="term" value="P:negative regulation of canonical Wnt signaling pathway"/>
    <property type="evidence" value="ECO:0007669"/>
    <property type="project" value="TreeGrafter"/>
</dbReference>
<gene>
    <name evidence="8" type="ORF">PACLA_8A067009</name>
</gene>
<dbReference type="GO" id="GO:0039706">
    <property type="term" value="F:co-receptor binding"/>
    <property type="evidence" value="ECO:0007669"/>
    <property type="project" value="TreeGrafter"/>
</dbReference>
<keyword evidence="3" id="KW-0217">Developmental protein</keyword>
<keyword evidence="7" id="KW-1015">Disulfide bond</keyword>
<dbReference type="Proteomes" id="UP001152795">
    <property type="component" value="Unassembled WGS sequence"/>
</dbReference>
<dbReference type="AlphaFoldDB" id="A0A7D9EF81"/>
<organism evidence="8 9">
    <name type="scientific">Paramuricea clavata</name>
    <name type="common">Red gorgonian</name>
    <name type="synonym">Violescent sea-whip</name>
    <dbReference type="NCBI Taxonomy" id="317549"/>
    <lineage>
        <taxon>Eukaryota</taxon>
        <taxon>Metazoa</taxon>
        <taxon>Cnidaria</taxon>
        <taxon>Anthozoa</taxon>
        <taxon>Octocorallia</taxon>
        <taxon>Malacalcyonacea</taxon>
        <taxon>Plexauridae</taxon>
        <taxon>Paramuricea</taxon>
    </lineage>
</organism>
<evidence type="ECO:0000256" key="2">
    <source>
        <dbReference type="ARBA" id="ARBA00010842"/>
    </source>
</evidence>
<proteinExistence type="inferred from homology"/>
<evidence type="ECO:0000256" key="7">
    <source>
        <dbReference type="ARBA" id="ARBA00023157"/>
    </source>
</evidence>
<keyword evidence="9" id="KW-1185">Reference proteome</keyword>
<comment type="similarity">
    <text evidence="2">Belongs to the dickkopf family.</text>
</comment>
<comment type="subcellular location">
    <subcellularLocation>
        <location evidence="1">Secreted</location>
    </subcellularLocation>
</comment>
<dbReference type="PANTHER" id="PTHR12113:SF31">
    <property type="entry name" value="DICKKOPF N-TERMINAL CYSTEINE-RICH DOMAIN-CONTAINING PROTEIN"/>
    <property type="match status" value="1"/>
</dbReference>
<dbReference type="Pfam" id="PF04706">
    <property type="entry name" value="Dickkopf_N"/>
    <property type="match status" value="1"/>
</dbReference>
<evidence type="ECO:0000256" key="3">
    <source>
        <dbReference type="ARBA" id="ARBA00022473"/>
    </source>
</evidence>
<protein>
    <submittedName>
        <fullName evidence="8">Dickkopf-related 3-like</fullName>
    </submittedName>
</protein>
<dbReference type="GO" id="GO:0048019">
    <property type="term" value="F:receptor antagonist activity"/>
    <property type="evidence" value="ECO:0007669"/>
    <property type="project" value="TreeGrafter"/>
</dbReference>
<dbReference type="PANTHER" id="PTHR12113">
    <property type="entry name" value="DICKKOPF3-LIKE 3"/>
    <property type="match status" value="1"/>
</dbReference>
<reference evidence="8" key="1">
    <citation type="submission" date="2020-04" db="EMBL/GenBank/DDBJ databases">
        <authorList>
            <person name="Alioto T."/>
            <person name="Alioto T."/>
            <person name="Gomez Garrido J."/>
        </authorList>
    </citation>
    <scope>NUCLEOTIDE SEQUENCE</scope>
    <source>
        <strain evidence="8">A484AB</strain>
    </source>
</reference>
<name>A0A7D9EF81_PARCT</name>
<keyword evidence="4" id="KW-0964">Secreted</keyword>
<evidence type="ECO:0000256" key="6">
    <source>
        <dbReference type="ARBA" id="ARBA00022729"/>
    </source>
</evidence>
<dbReference type="GO" id="GO:0005615">
    <property type="term" value="C:extracellular space"/>
    <property type="evidence" value="ECO:0007669"/>
    <property type="project" value="TreeGrafter"/>
</dbReference>
<keyword evidence="6" id="KW-0732">Signal</keyword>
<evidence type="ECO:0000313" key="8">
    <source>
        <dbReference type="EMBL" id="CAB4006729.1"/>
    </source>
</evidence>
<dbReference type="InterPro" id="IPR006796">
    <property type="entry name" value="Dickkopf_N"/>
</dbReference>
<evidence type="ECO:0000256" key="1">
    <source>
        <dbReference type="ARBA" id="ARBA00004613"/>
    </source>
</evidence>
<dbReference type="OrthoDB" id="4321958at2759"/>
<dbReference type="InterPro" id="IPR039863">
    <property type="entry name" value="DKK1-4"/>
</dbReference>
<dbReference type="EMBL" id="CACRXK020005587">
    <property type="protein sequence ID" value="CAB4006729.1"/>
    <property type="molecule type" value="Genomic_DNA"/>
</dbReference>
<accession>A0A7D9EF81</accession>
<comment type="caution">
    <text evidence="8">The sequence shown here is derived from an EMBL/GenBank/DDBJ whole genome shotgun (WGS) entry which is preliminary data.</text>
</comment>
<evidence type="ECO:0000256" key="4">
    <source>
        <dbReference type="ARBA" id="ARBA00022525"/>
    </source>
</evidence>
<keyword evidence="5" id="KW-0879">Wnt signaling pathway</keyword>
<evidence type="ECO:0000256" key="5">
    <source>
        <dbReference type="ARBA" id="ARBA00022687"/>
    </source>
</evidence>
<dbReference type="GO" id="GO:0016055">
    <property type="term" value="P:Wnt signaling pathway"/>
    <property type="evidence" value="ECO:0007669"/>
    <property type="project" value="UniProtKB-KW"/>
</dbReference>
<sequence length="193" mass="21900">MKLLISAVVVTVLYVQVAECVIFSWLWSVDPLEQSSLSNHTKGNPAIKQAYCMKDRDCETANYCHRHYGTCHKCKKIEAKCRRDHVCCKGFECVFGSCRKIVKRGNYLSKCKKDKHCKKGLCCAKSHGEFVCKPMLREDQICSVLEGGVAYSVNHGCPCDEGLACKRWRSRKNRSKGKGAKRGKTKVKRCQRI</sequence>